<organism evidence="1 2">
    <name type="scientific">Enterobacteria phage SEGD1</name>
    <dbReference type="NCBI Taxonomy" id="1805456"/>
    <lineage>
        <taxon>Viruses</taxon>
        <taxon>Duplodnaviria</taxon>
        <taxon>Heunggongvirae</taxon>
        <taxon>Uroviricota</taxon>
        <taxon>Caudoviricetes</taxon>
        <taxon>Chimalliviridae</taxon>
        <taxon>Seoulvirus</taxon>
        <taxon>Seoulvirus SPN3US</taxon>
    </lineage>
</organism>
<dbReference type="Proteomes" id="UP000223976">
    <property type="component" value="Segment"/>
</dbReference>
<accession>A0A142IIH5</accession>
<gene>
    <name evidence="1" type="ORF">SEGD1_116</name>
</gene>
<reference evidence="1 2" key="1">
    <citation type="submission" date="2016-02" db="EMBL/GenBank/DDBJ databases">
        <title>Complete genome sequence of a polyvalent bacteriophage, SEGD1, simultaneously inhibiting both Salmonella enterica and Escherichia coli O157:H7.</title>
        <authorList>
            <person name="Fan J."/>
            <person name="Ma J."/>
        </authorList>
    </citation>
    <scope>NUCLEOTIDE SEQUENCE [LARGE SCALE GENOMIC DNA]</scope>
</reference>
<protein>
    <submittedName>
        <fullName evidence="1">Uncharacterized protein</fullName>
    </submittedName>
</protein>
<evidence type="ECO:0000313" key="2">
    <source>
        <dbReference type="Proteomes" id="UP000223976"/>
    </source>
</evidence>
<proteinExistence type="predicted"/>
<sequence length="101" mass="10944">MAKQYTIVKRAGTTLLYVEKGCENTATAKKLNLQGFLYQGLRAGLTITFKGLPQAKNLRVVRADGVERALVADTPVDTIPASKKAAKATKKVVDKRKRAVA</sequence>
<dbReference type="EMBL" id="KU726251">
    <property type="protein sequence ID" value="AMR59763.1"/>
    <property type="molecule type" value="Genomic_DNA"/>
</dbReference>
<evidence type="ECO:0000313" key="1">
    <source>
        <dbReference type="EMBL" id="AMR59763.1"/>
    </source>
</evidence>
<name>A0A142IIH5_9CAUD</name>